<accession>A0AAD8HY09</accession>
<reference evidence="2" key="2">
    <citation type="submission" date="2023-05" db="EMBL/GenBank/DDBJ databases">
        <authorList>
            <person name="Schelkunov M.I."/>
        </authorList>
    </citation>
    <scope>NUCLEOTIDE SEQUENCE</scope>
    <source>
        <strain evidence="2">Hsosn_3</strain>
        <tissue evidence="2">Leaf</tissue>
    </source>
</reference>
<organism evidence="2 3">
    <name type="scientific">Heracleum sosnowskyi</name>
    <dbReference type="NCBI Taxonomy" id="360622"/>
    <lineage>
        <taxon>Eukaryota</taxon>
        <taxon>Viridiplantae</taxon>
        <taxon>Streptophyta</taxon>
        <taxon>Embryophyta</taxon>
        <taxon>Tracheophyta</taxon>
        <taxon>Spermatophyta</taxon>
        <taxon>Magnoliopsida</taxon>
        <taxon>eudicotyledons</taxon>
        <taxon>Gunneridae</taxon>
        <taxon>Pentapetalae</taxon>
        <taxon>asterids</taxon>
        <taxon>campanulids</taxon>
        <taxon>Apiales</taxon>
        <taxon>Apiaceae</taxon>
        <taxon>Apioideae</taxon>
        <taxon>apioid superclade</taxon>
        <taxon>Tordylieae</taxon>
        <taxon>Tordyliinae</taxon>
        <taxon>Heracleum</taxon>
    </lineage>
</organism>
<name>A0AAD8HY09_9APIA</name>
<dbReference type="PANTHER" id="PTHR33526:SF4">
    <property type="entry name" value="OS07G0123800 PROTEIN"/>
    <property type="match status" value="1"/>
</dbReference>
<protein>
    <submittedName>
        <fullName evidence="2">Uncharacterized protein</fullName>
    </submittedName>
</protein>
<dbReference type="EMBL" id="JAUIZM010000007">
    <property type="protein sequence ID" value="KAK1375579.1"/>
    <property type="molecule type" value="Genomic_DNA"/>
</dbReference>
<reference evidence="2" key="1">
    <citation type="submission" date="2023-02" db="EMBL/GenBank/DDBJ databases">
        <title>Genome of toxic invasive species Heracleum sosnowskyi carries increased number of genes despite the absence of recent whole-genome duplications.</title>
        <authorList>
            <person name="Schelkunov M."/>
            <person name="Shtratnikova V."/>
            <person name="Makarenko M."/>
            <person name="Klepikova A."/>
            <person name="Omelchenko D."/>
            <person name="Novikova G."/>
            <person name="Obukhova E."/>
            <person name="Bogdanov V."/>
            <person name="Penin A."/>
            <person name="Logacheva M."/>
        </authorList>
    </citation>
    <scope>NUCLEOTIDE SEQUENCE</scope>
    <source>
        <strain evidence="2">Hsosn_3</strain>
        <tissue evidence="2">Leaf</tissue>
    </source>
</reference>
<evidence type="ECO:0000313" key="2">
    <source>
        <dbReference type="EMBL" id="KAK1375579.1"/>
    </source>
</evidence>
<dbReference type="Proteomes" id="UP001237642">
    <property type="component" value="Unassembled WGS sequence"/>
</dbReference>
<feature type="region of interest" description="Disordered" evidence="1">
    <location>
        <begin position="43"/>
        <end position="89"/>
    </location>
</feature>
<gene>
    <name evidence="2" type="ORF">POM88_031772</name>
</gene>
<keyword evidence="3" id="KW-1185">Reference proteome</keyword>
<dbReference type="PANTHER" id="PTHR33526">
    <property type="entry name" value="OS07G0123800 PROTEIN"/>
    <property type="match status" value="1"/>
</dbReference>
<evidence type="ECO:0000256" key="1">
    <source>
        <dbReference type="SAM" id="MobiDB-lite"/>
    </source>
</evidence>
<proteinExistence type="predicted"/>
<dbReference type="AlphaFoldDB" id="A0AAD8HY09"/>
<sequence>MRSQRNSGSKLSHYIGAPKKFLKRARDFYVEAMVNIDGKVGFAAPPMAPVPRKFDPRPQRNSSESEDIPRVRRSMSARNSGSKKETEKSVEVRCYSVMGLGRIGTIEEDRSYEFEEESGSAKNDILYSRSKSYAVPHGRSGYY</sequence>
<evidence type="ECO:0000313" key="3">
    <source>
        <dbReference type="Proteomes" id="UP001237642"/>
    </source>
</evidence>
<comment type="caution">
    <text evidence="2">The sequence shown here is derived from an EMBL/GenBank/DDBJ whole genome shotgun (WGS) entry which is preliminary data.</text>
</comment>